<dbReference type="RefSeq" id="WP_223157776.1">
    <property type="nucleotide sequence ID" value="NZ_JACHGR010000003.1"/>
</dbReference>
<name>A0A841GKT6_9GAMM</name>
<evidence type="ECO:0000256" key="1">
    <source>
        <dbReference type="SAM" id="Phobius"/>
    </source>
</evidence>
<keyword evidence="4" id="KW-1185">Reference proteome</keyword>
<evidence type="ECO:0000259" key="2">
    <source>
        <dbReference type="Pfam" id="PF13387"/>
    </source>
</evidence>
<dbReference type="AlphaFoldDB" id="A0A841GKT6"/>
<dbReference type="EMBL" id="JACHGR010000003">
    <property type="protein sequence ID" value="MBB6055112.1"/>
    <property type="molecule type" value="Genomic_DNA"/>
</dbReference>
<sequence>MKVIMRIFGLLILILLIAVSGCWAILALINAGPYSEMVRNILAASFAVVLLAVLLAMFFRSWRSYAITGYIMLFAVVLVWWGSMEPSNERDWQTDVAVLPSATIDGDMVTLHNIRNSEYRSETDYTPHYYDKRVDLRELTGVDVIAVYWMGPAIAHVFLSFEFNHNDHIAISIETRKEKGEDYSSIKGFFRQYELFYVVADERDVIRLRTNYRQNPPEDVYIYRAKGELESGRRLFLEYVRRINALTTEPEFYNTLLTNCTTSIWMSTRVNQQHIPLDWKILVSGYLPQYLYEQGRLEANGLSFDELKQRSYANVRAHAADSAADFSQLIRK</sequence>
<accession>A0A841GKT6</accession>
<feature type="transmembrane region" description="Helical" evidence="1">
    <location>
        <begin position="65"/>
        <end position="83"/>
    </location>
</feature>
<evidence type="ECO:0000313" key="4">
    <source>
        <dbReference type="Proteomes" id="UP000585721"/>
    </source>
</evidence>
<feature type="domain" description="Lnb N-terminal periplasmic" evidence="2">
    <location>
        <begin position="126"/>
        <end position="284"/>
    </location>
</feature>
<gene>
    <name evidence="3" type="ORF">HNR75_000994</name>
</gene>
<keyword evidence="1" id="KW-0812">Transmembrane</keyword>
<dbReference type="InterPro" id="IPR025178">
    <property type="entry name" value="Lnb_N"/>
</dbReference>
<dbReference type="Proteomes" id="UP000585721">
    <property type="component" value="Unassembled WGS sequence"/>
</dbReference>
<comment type="caution">
    <text evidence="3">The sequence shown here is derived from an EMBL/GenBank/DDBJ whole genome shotgun (WGS) entry which is preliminary data.</text>
</comment>
<keyword evidence="1" id="KW-0472">Membrane</keyword>
<proteinExistence type="predicted"/>
<reference evidence="3 4" key="1">
    <citation type="submission" date="2020-08" db="EMBL/GenBank/DDBJ databases">
        <title>Genomic Encyclopedia of Type Strains, Phase IV (KMG-IV): sequencing the most valuable type-strain genomes for metagenomic binning, comparative biology and taxonomic classification.</title>
        <authorList>
            <person name="Goeker M."/>
        </authorList>
    </citation>
    <scope>NUCLEOTIDE SEQUENCE [LARGE SCALE GENOMIC DNA]</scope>
    <source>
        <strain evidence="3 4">DSM 22975</strain>
    </source>
</reference>
<organism evidence="3 4">
    <name type="scientific">Tolumonas osonensis</name>
    <dbReference type="NCBI Taxonomy" id="675874"/>
    <lineage>
        <taxon>Bacteria</taxon>
        <taxon>Pseudomonadati</taxon>
        <taxon>Pseudomonadota</taxon>
        <taxon>Gammaproteobacteria</taxon>
        <taxon>Aeromonadales</taxon>
        <taxon>Aeromonadaceae</taxon>
        <taxon>Tolumonas</taxon>
    </lineage>
</organism>
<dbReference type="Pfam" id="PF13387">
    <property type="entry name" value="Lnb_N"/>
    <property type="match status" value="1"/>
</dbReference>
<feature type="transmembrane region" description="Helical" evidence="1">
    <location>
        <begin position="41"/>
        <end position="58"/>
    </location>
</feature>
<dbReference type="PROSITE" id="PS51257">
    <property type="entry name" value="PROKAR_LIPOPROTEIN"/>
    <property type="match status" value="1"/>
</dbReference>
<evidence type="ECO:0000313" key="3">
    <source>
        <dbReference type="EMBL" id="MBB6055112.1"/>
    </source>
</evidence>
<keyword evidence="1" id="KW-1133">Transmembrane helix</keyword>
<protein>
    <recommendedName>
        <fullName evidence="2">Lnb N-terminal periplasmic domain-containing protein</fullName>
    </recommendedName>
</protein>